<reference evidence="1" key="1">
    <citation type="submission" date="2023-03" db="EMBL/GenBank/DDBJ databases">
        <title>Massive genome expansion in bonnet fungi (Mycena s.s.) driven by repeated elements and novel gene families across ecological guilds.</title>
        <authorList>
            <consortium name="Lawrence Berkeley National Laboratory"/>
            <person name="Harder C.B."/>
            <person name="Miyauchi S."/>
            <person name="Viragh M."/>
            <person name="Kuo A."/>
            <person name="Thoen E."/>
            <person name="Andreopoulos B."/>
            <person name="Lu D."/>
            <person name="Skrede I."/>
            <person name="Drula E."/>
            <person name="Henrissat B."/>
            <person name="Morin E."/>
            <person name="Kohler A."/>
            <person name="Barry K."/>
            <person name="LaButti K."/>
            <person name="Morin E."/>
            <person name="Salamov A."/>
            <person name="Lipzen A."/>
            <person name="Mereny Z."/>
            <person name="Hegedus B."/>
            <person name="Baldrian P."/>
            <person name="Stursova M."/>
            <person name="Weitz H."/>
            <person name="Taylor A."/>
            <person name="Grigoriev I.V."/>
            <person name="Nagy L.G."/>
            <person name="Martin F."/>
            <person name="Kauserud H."/>
        </authorList>
    </citation>
    <scope>NUCLEOTIDE SEQUENCE</scope>
    <source>
        <strain evidence="1">CBHHK188m</strain>
    </source>
</reference>
<proteinExistence type="predicted"/>
<organism evidence="1 2">
    <name type="scientific">Mycena maculata</name>
    <dbReference type="NCBI Taxonomy" id="230809"/>
    <lineage>
        <taxon>Eukaryota</taxon>
        <taxon>Fungi</taxon>
        <taxon>Dikarya</taxon>
        <taxon>Basidiomycota</taxon>
        <taxon>Agaricomycotina</taxon>
        <taxon>Agaricomycetes</taxon>
        <taxon>Agaricomycetidae</taxon>
        <taxon>Agaricales</taxon>
        <taxon>Marasmiineae</taxon>
        <taxon>Mycenaceae</taxon>
        <taxon>Mycena</taxon>
    </lineage>
</organism>
<dbReference type="Gene3D" id="2.120.10.80">
    <property type="entry name" value="Kelch-type beta propeller"/>
    <property type="match status" value="1"/>
</dbReference>
<protein>
    <recommendedName>
        <fullName evidence="3">Kelch repeat-containing protein</fullName>
    </recommendedName>
</protein>
<evidence type="ECO:0000313" key="2">
    <source>
        <dbReference type="Proteomes" id="UP001215280"/>
    </source>
</evidence>
<dbReference type="InterPro" id="IPR015915">
    <property type="entry name" value="Kelch-typ_b-propeller"/>
</dbReference>
<accession>A0AAD7JME5</accession>
<dbReference type="SUPFAM" id="SSF117281">
    <property type="entry name" value="Kelch motif"/>
    <property type="match status" value="1"/>
</dbReference>
<dbReference type="PANTHER" id="PTHR23244">
    <property type="entry name" value="KELCH REPEAT DOMAIN"/>
    <property type="match status" value="1"/>
</dbReference>
<dbReference type="EMBL" id="JARJLG010000033">
    <property type="protein sequence ID" value="KAJ7766332.1"/>
    <property type="molecule type" value="Genomic_DNA"/>
</dbReference>
<evidence type="ECO:0008006" key="3">
    <source>
        <dbReference type="Google" id="ProtNLM"/>
    </source>
</evidence>
<dbReference type="AlphaFoldDB" id="A0AAD7JME5"/>
<keyword evidence="2" id="KW-1185">Reference proteome</keyword>
<evidence type="ECO:0000313" key="1">
    <source>
        <dbReference type="EMBL" id="KAJ7766332.1"/>
    </source>
</evidence>
<dbReference type="Proteomes" id="UP001215280">
    <property type="component" value="Unassembled WGS sequence"/>
</dbReference>
<name>A0AAD7JME5_9AGAR</name>
<sequence length="468" mass="52488">MNRRGPKTRGQGVDPALRHTIRNQHRSALAAAVAGPPQIHPVPPAAEANGGLAHTKHRLGGERPFFNDWVWPLVDHQNQKIYSYGGVRPLDESNSPTADFHRLDVRTMQWQNLTDELRFRPRNYIFDPFRKASLDRRRLPALTESACTIITMDGGTFFLLFGGHDSDNPTADLIAVDLEDLIWWFVDIQGTPIRPRMSASMVATGHQIFIFGGRDRFDDDAPEIRTYSIAKYDPRTRWTWTVSDGPLPPDLPFLGYSIQATTVHDGQKILLTRGRIDDRPIDMSREATIFFHTQNHTFGNARETLGDFPRGIAWYQLGSVVAGAQVPIVADAQAPLTPRARGRRPKKPLPPTLPVIPNINVPAPIFPPSVVIVGWIKHSAGDDNLVPEVWQYLLPPTERIRCLNLRELIWDLELDIQAFVVVGNRLLLLGNEEEDGSAAAEDDQMLVDGAAPKWDVAIEISTQYLTEK</sequence>
<gene>
    <name evidence="1" type="ORF">DFH07DRAFT_881336</name>
</gene>
<comment type="caution">
    <text evidence="1">The sequence shown here is derived from an EMBL/GenBank/DDBJ whole genome shotgun (WGS) entry which is preliminary data.</text>
</comment>